<sequence>MDPSEEKGSHYSREPKYLLSAEGKAARSQRSASLHSSSSLLYSACLKHSHTHCPRTYQFHQNQPDWAPENLLCSLEKEACRREDGQQSVSRAGHMLDNPPQQETSQTSQTVQHHIHAAIVHVLCLWISEEPQRWPRFNPFCSSVKSVLVLFFCRCPDNISTHLLRSSGTLHTE</sequence>
<name>A0ABU7DK88_9TELE</name>
<evidence type="ECO:0000313" key="3">
    <source>
        <dbReference type="Proteomes" id="UP001352852"/>
    </source>
</evidence>
<proteinExistence type="predicted"/>
<evidence type="ECO:0000256" key="1">
    <source>
        <dbReference type="SAM" id="MobiDB-lite"/>
    </source>
</evidence>
<organism evidence="2 3">
    <name type="scientific">Characodon lateralis</name>
    <dbReference type="NCBI Taxonomy" id="208331"/>
    <lineage>
        <taxon>Eukaryota</taxon>
        <taxon>Metazoa</taxon>
        <taxon>Chordata</taxon>
        <taxon>Craniata</taxon>
        <taxon>Vertebrata</taxon>
        <taxon>Euteleostomi</taxon>
        <taxon>Actinopterygii</taxon>
        <taxon>Neopterygii</taxon>
        <taxon>Teleostei</taxon>
        <taxon>Neoteleostei</taxon>
        <taxon>Acanthomorphata</taxon>
        <taxon>Ovalentaria</taxon>
        <taxon>Atherinomorphae</taxon>
        <taxon>Cyprinodontiformes</taxon>
        <taxon>Goodeidae</taxon>
        <taxon>Characodon</taxon>
    </lineage>
</organism>
<accession>A0ABU7DK88</accession>
<comment type="caution">
    <text evidence="2">The sequence shown here is derived from an EMBL/GenBank/DDBJ whole genome shotgun (WGS) entry which is preliminary data.</text>
</comment>
<gene>
    <name evidence="2" type="ORF">CHARACLAT_026893</name>
</gene>
<keyword evidence="3" id="KW-1185">Reference proteome</keyword>
<reference evidence="2 3" key="1">
    <citation type="submission" date="2021-06" db="EMBL/GenBank/DDBJ databases">
        <authorList>
            <person name="Palmer J.M."/>
        </authorList>
    </citation>
    <scope>NUCLEOTIDE SEQUENCE [LARGE SCALE GENOMIC DNA]</scope>
    <source>
        <strain evidence="2 3">CL_MEX2019</strain>
        <tissue evidence="2">Muscle</tissue>
    </source>
</reference>
<protein>
    <submittedName>
        <fullName evidence="2">Uncharacterized protein</fullName>
    </submittedName>
</protein>
<dbReference type="EMBL" id="JAHUTJ010027904">
    <property type="protein sequence ID" value="MED6275479.1"/>
    <property type="molecule type" value="Genomic_DNA"/>
</dbReference>
<dbReference type="Proteomes" id="UP001352852">
    <property type="component" value="Unassembled WGS sequence"/>
</dbReference>
<feature type="region of interest" description="Disordered" evidence="1">
    <location>
        <begin position="84"/>
        <end position="109"/>
    </location>
</feature>
<evidence type="ECO:0000313" key="2">
    <source>
        <dbReference type="EMBL" id="MED6275479.1"/>
    </source>
</evidence>